<dbReference type="Proteomes" id="UP000018466">
    <property type="component" value="Unassembled WGS sequence"/>
</dbReference>
<dbReference type="AlphaFoldDB" id="A0AA36Y5X9"/>
<keyword evidence="6" id="KW-0482">Metalloprotease</keyword>
<feature type="signal peptide" evidence="9">
    <location>
        <begin position="1"/>
        <end position="28"/>
    </location>
</feature>
<protein>
    <recommendedName>
        <fullName evidence="10">Peptidase M14 domain-containing protein</fullName>
    </recommendedName>
</protein>
<sequence>MKREQRMRLWAAALSVCMAAGMAQPAMAGVVKKSAAQTSGSAANNTAEAATAQTDFYFAGQEMYTYQRLEADMQLLKSKYEGVTTDSIGKTVDGRNIYRIVIGNPNAEKKVLVLAAIHAREYITTPLVMRQVREMLDRKASGETALNDVCIQFVPMANPDGVQISQRALDGLNNANSKQTVQRVIESWADWGLLENKDKYNWYLNKWKNNVNGVDLNHNFPTKGWAQLNDNRGKASSEFYKGPSAASEPETQAIIKLVNEQKFSEVINYHAQGQIIYWSQMHASKEVQAKDKAMAVIAARRTGYALVDPAADGSRYGAGFKDWLDWEKGIPNITLEVGLGVSPVPENQIEKIWQQNQGLLPELVNALLGRSGESISNGTSTAAAGNTAQDSGVHYVSPKGSGDANESLTPPGAE</sequence>
<dbReference type="SMART" id="SM00631">
    <property type="entry name" value="Zn_pept"/>
    <property type="match status" value="1"/>
</dbReference>
<dbReference type="InterPro" id="IPR000834">
    <property type="entry name" value="Peptidase_M14"/>
</dbReference>
<accession>A0AA36Y5X9</accession>
<comment type="similarity">
    <text evidence="2 7">Belongs to the peptidase M14 family.</text>
</comment>
<evidence type="ECO:0000256" key="2">
    <source>
        <dbReference type="ARBA" id="ARBA00005988"/>
    </source>
</evidence>
<dbReference type="PROSITE" id="PS52035">
    <property type="entry name" value="PEPTIDASE_M14"/>
    <property type="match status" value="1"/>
</dbReference>
<feature type="region of interest" description="Disordered" evidence="8">
    <location>
        <begin position="377"/>
        <end position="414"/>
    </location>
</feature>
<dbReference type="GO" id="GO:0008270">
    <property type="term" value="F:zinc ion binding"/>
    <property type="evidence" value="ECO:0007669"/>
    <property type="project" value="InterPro"/>
</dbReference>
<feature type="domain" description="Peptidase M14" evidence="10">
    <location>
        <begin position="62"/>
        <end position="367"/>
    </location>
</feature>
<keyword evidence="5" id="KW-0862">Zinc</keyword>
<dbReference type="Gene3D" id="3.40.630.10">
    <property type="entry name" value="Zn peptidases"/>
    <property type="match status" value="1"/>
</dbReference>
<dbReference type="RefSeq" id="WP_009532924.1">
    <property type="nucleotide sequence ID" value="NZ_CAUQEI010000004.1"/>
</dbReference>
<reference evidence="11 12" key="1">
    <citation type="submission" date="2011-10" db="EMBL/GenBank/DDBJ databases">
        <title>The Genome Sequence of Lachnospiraceae bacterium ACC2.</title>
        <authorList>
            <consortium name="The Broad Institute Genome Sequencing Platform"/>
            <person name="Earl A."/>
            <person name="Ward D."/>
            <person name="Feldgarden M."/>
            <person name="Gevers D."/>
            <person name="Sizova M."/>
            <person name="Hazen A."/>
            <person name="Epstein S."/>
            <person name="Young S.K."/>
            <person name="Zeng Q."/>
            <person name="Gargeya S."/>
            <person name="Fitzgerald M."/>
            <person name="Haas B."/>
            <person name="Abouelleil A."/>
            <person name="Alvarado L."/>
            <person name="Arachchi H.M."/>
            <person name="Berlin A."/>
            <person name="Brown A."/>
            <person name="Chapman S.B."/>
            <person name="Chen Z."/>
            <person name="Dunbar C."/>
            <person name="Freedman E."/>
            <person name="Gearin G."/>
            <person name="Goldberg J."/>
            <person name="Griggs A."/>
            <person name="Gujja S."/>
            <person name="Heiman D."/>
            <person name="Howarth C."/>
            <person name="Larson L."/>
            <person name="Lui A."/>
            <person name="MacDonald P.J.P."/>
            <person name="Montmayeur A."/>
            <person name="Murphy C."/>
            <person name="Neiman D."/>
            <person name="Pearson M."/>
            <person name="Priest M."/>
            <person name="Roberts A."/>
            <person name="Saif S."/>
            <person name="Shea T."/>
            <person name="Shenoy N."/>
            <person name="Sisk P."/>
            <person name="Stolte C."/>
            <person name="Sykes S."/>
            <person name="Wortman J."/>
            <person name="Nusbaum C."/>
            <person name="Birren B."/>
        </authorList>
    </citation>
    <scope>NUCLEOTIDE SEQUENCE [LARGE SCALE GENOMIC DNA]</scope>
    <source>
        <strain evidence="11 12">ACC2</strain>
    </source>
</reference>
<evidence type="ECO:0000256" key="8">
    <source>
        <dbReference type="SAM" id="MobiDB-lite"/>
    </source>
</evidence>
<feature type="active site" description="Proton donor/acceptor" evidence="7">
    <location>
        <position position="336"/>
    </location>
</feature>
<evidence type="ECO:0000256" key="3">
    <source>
        <dbReference type="ARBA" id="ARBA00022670"/>
    </source>
</evidence>
<name>A0AA36Y5X9_9FIRM</name>
<comment type="caution">
    <text evidence="11">The sequence shown here is derived from an EMBL/GenBank/DDBJ whole genome shotgun (WGS) entry which is preliminary data.</text>
</comment>
<evidence type="ECO:0000259" key="10">
    <source>
        <dbReference type="PROSITE" id="PS52035"/>
    </source>
</evidence>
<dbReference type="GO" id="GO:0004181">
    <property type="term" value="F:metallocarboxypeptidase activity"/>
    <property type="evidence" value="ECO:0007669"/>
    <property type="project" value="InterPro"/>
</dbReference>
<dbReference type="PANTHER" id="PTHR11705">
    <property type="entry name" value="PROTEASE FAMILY M14 CARBOXYPEPTIDASE A,B"/>
    <property type="match status" value="1"/>
</dbReference>
<evidence type="ECO:0000313" key="11">
    <source>
        <dbReference type="EMBL" id="EHO17492.1"/>
    </source>
</evidence>
<dbReference type="GO" id="GO:0006508">
    <property type="term" value="P:proteolysis"/>
    <property type="evidence" value="ECO:0007669"/>
    <property type="project" value="UniProtKB-KW"/>
</dbReference>
<evidence type="ECO:0000256" key="1">
    <source>
        <dbReference type="ARBA" id="ARBA00001947"/>
    </source>
</evidence>
<keyword evidence="4" id="KW-0378">Hydrolase</keyword>
<organism evidence="11 12">
    <name type="scientific">Stomatobaculum longum</name>
    <dbReference type="NCBI Taxonomy" id="796942"/>
    <lineage>
        <taxon>Bacteria</taxon>
        <taxon>Bacillati</taxon>
        <taxon>Bacillota</taxon>
        <taxon>Clostridia</taxon>
        <taxon>Lachnospirales</taxon>
        <taxon>Lachnospiraceae</taxon>
        <taxon>Stomatobaculum</taxon>
    </lineage>
</organism>
<dbReference type="GeneID" id="86940847"/>
<evidence type="ECO:0000256" key="7">
    <source>
        <dbReference type="PROSITE-ProRule" id="PRU01379"/>
    </source>
</evidence>
<feature type="compositionally biased region" description="Low complexity" evidence="8">
    <location>
        <begin position="377"/>
        <end position="388"/>
    </location>
</feature>
<gene>
    <name evidence="11" type="ORF">HMPREF9623_01091</name>
</gene>
<evidence type="ECO:0000256" key="5">
    <source>
        <dbReference type="ARBA" id="ARBA00022833"/>
    </source>
</evidence>
<dbReference type="SUPFAM" id="SSF53187">
    <property type="entry name" value="Zn-dependent exopeptidases"/>
    <property type="match status" value="1"/>
</dbReference>
<evidence type="ECO:0000256" key="6">
    <source>
        <dbReference type="ARBA" id="ARBA00023049"/>
    </source>
</evidence>
<dbReference type="EMBL" id="AGEL01000006">
    <property type="protein sequence ID" value="EHO17492.1"/>
    <property type="molecule type" value="Genomic_DNA"/>
</dbReference>
<feature type="chain" id="PRO_5041247604" description="Peptidase M14 domain-containing protein" evidence="9">
    <location>
        <begin position="29"/>
        <end position="414"/>
    </location>
</feature>
<evidence type="ECO:0000256" key="4">
    <source>
        <dbReference type="ARBA" id="ARBA00022801"/>
    </source>
</evidence>
<keyword evidence="3" id="KW-0645">Protease</keyword>
<evidence type="ECO:0000256" key="9">
    <source>
        <dbReference type="SAM" id="SignalP"/>
    </source>
</evidence>
<dbReference type="Pfam" id="PF00246">
    <property type="entry name" value="Peptidase_M14"/>
    <property type="match status" value="1"/>
</dbReference>
<keyword evidence="9" id="KW-0732">Signal</keyword>
<dbReference type="PRINTS" id="PR00765">
    <property type="entry name" value="CRBOXYPTASEA"/>
</dbReference>
<keyword evidence="12" id="KW-1185">Reference proteome</keyword>
<evidence type="ECO:0000313" key="12">
    <source>
        <dbReference type="Proteomes" id="UP000018466"/>
    </source>
</evidence>
<dbReference type="GO" id="GO:0005615">
    <property type="term" value="C:extracellular space"/>
    <property type="evidence" value="ECO:0007669"/>
    <property type="project" value="TreeGrafter"/>
</dbReference>
<comment type="cofactor">
    <cofactor evidence="1">
        <name>Zn(2+)</name>
        <dbReference type="ChEBI" id="CHEBI:29105"/>
    </cofactor>
</comment>
<proteinExistence type="inferred from homology"/>
<dbReference type="PANTHER" id="PTHR11705:SF143">
    <property type="entry name" value="SLL0236 PROTEIN"/>
    <property type="match status" value="1"/>
</dbReference>